<dbReference type="InterPro" id="IPR010280">
    <property type="entry name" value="U5_MeTrfase_fam"/>
</dbReference>
<protein>
    <submittedName>
        <fullName evidence="6">23S rRNA (Uracil(1939)-C(5))-methyltransferase RlmD</fullName>
        <ecNumber evidence="6">2.1.1.190</ecNumber>
    </submittedName>
</protein>
<feature type="active site" evidence="5">
    <location>
        <position position="353"/>
    </location>
</feature>
<feature type="active site" description="Nucleophile" evidence="4">
    <location>
        <position position="353"/>
    </location>
</feature>
<evidence type="ECO:0000256" key="2">
    <source>
        <dbReference type="ARBA" id="ARBA00022679"/>
    </source>
</evidence>
<keyword evidence="3 4" id="KW-0949">S-adenosyl-L-methionine</keyword>
<dbReference type="SUPFAM" id="SSF53335">
    <property type="entry name" value="S-adenosyl-L-methionine-dependent methyltransferases"/>
    <property type="match status" value="1"/>
</dbReference>
<dbReference type="RefSeq" id="WP_154532285.1">
    <property type="nucleotide sequence ID" value="NZ_JAQXTV010000211.1"/>
</dbReference>
<dbReference type="PANTHER" id="PTHR11061:SF30">
    <property type="entry name" value="TRNA (URACIL(54)-C(5))-METHYLTRANSFERASE"/>
    <property type="match status" value="1"/>
</dbReference>
<dbReference type="NCBIfam" id="TIGR00479">
    <property type="entry name" value="rumA"/>
    <property type="match status" value="1"/>
</dbReference>
<comment type="similarity">
    <text evidence="4">Belongs to the class I-like SAM-binding methyltransferase superfamily. RNA M5U methyltransferase family.</text>
</comment>
<dbReference type="PROSITE" id="PS51687">
    <property type="entry name" value="SAM_MT_RNA_M5U"/>
    <property type="match status" value="1"/>
</dbReference>
<dbReference type="FunFam" id="3.40.50.150:FF:000009">
    <property type="entry name" value="23S rRNA (Uracil(1939)-C(5))-methyltransferase RlmD"/>
    <property type="match status" value="1"/>
</dbReference>
<dbReference type="CDD" id="cd02440">
    <property type="entry name" value="AdoMet_MTases"/>
    <property type="match status" value="1"/>
</dbReference>
<dbReference type="AlphaFoldDB" id="A0A7X2N0E8"/>
<keyword evidence="1 4" id="KW-0489">Methyltransferase</keyword>
<dbReference type="Gene3D" id="3.40.50.150">
    <property type="entry name" value="Vaccinia Virus protein VP39"/>
    <property type="match status" value="1"/>
</dbReference>
<evidence type="ECO:0000256" key="4">
    <source>
        <dbReference type="PROSITE-ProRule" id="PRU01024"/>
    </source>
</evidence>
<dbReference type="EC" id="2.1.1.190" evidence="6"/>
<evidence type="ECO:0000256" key="3">
    <source>
        <dbReference type="ARBA" id="ARBA00022691"/>
    </source>
</evidence>
<dbReference type="PANTHER" id="PTHR11061">
    <property type="entry name" value="RNA M5U METHYLTRANSFERASE"/>
    <property type="match status" value="1"/>
</dbReference>
<dbReference type="Proteomes" id="UP000460287">
    <property type="component" value="Unassembled WGS sequence"/>
</dbReference>
<feature type="binding site" evidence="4">
    <location>
        <position position="257"/>
    </location>
    <ligand>
        <name>S-adenosyl-L-methionine</name>
        <dbReference type="ChEBI" id="CHEBI:59789"/>
    </ligand>
</feature>
<dbReference type="PROSITE" id="PS01230">
    <property type="entry name" value="TRMA_1"/>
    <property type="match status" value="1"/>
</dbReference>
<dbReference type="Pfam" id="PF05958">
    <property type="entry name" value="tRNA_U5-meth_tr"/>
    <property type="match status" value="1"/>
</dbReference>
<name>A0A7X2N0E8_9CLOT</name>
<evidence type="ECO:0000256" key="1">
    <source>
        <dbReference type="ARBA" id="ARBA00022603"/>
    </source>
</evidence>
<evidence type="ECO:0000313" key="7">
    <source>
        <dbReference type="Proteomes" id="UP000460287"/>
    </source>
</evidence>
<dbReference type="GO" id="GO:0070041">
    <property type="term" value="F:rRNA (uridine-C5-)-methyltransferase activity"/>
    <property type="evidence" value="ECO:0007669"/>
    <property type="project" value="TreeGrafter"/>
</dbReference>
<dbReference type="GO" id="GO:0070475">
    <property type="term" value="P:rRNA base methylation"/>
    <property type="evidence" value="ECO:0007669"/>
    <property type="project" value="TreeGrafter"/>
</dbReference>
<proteinExistence type="inferred from homology"/>
<accession>A0A7X2N0E8</accession>
<organism evidence="6 7">
    <name type="scientific">Inconstantimicrobium porci</name>
    <dbReference type="NCBI Taxonomy" id="2652291"/>
    <lineage>
        <taxon>Bacteria</taxon>
        <taxon>Bacillati</taxon>
        <taxon>Bacillota</taxon>
        <taxon>Clostridia</taxon>
        <taxon>Eubacteriales</taxon>
        <taxon>Clostridiaceae</taxon>
        <taxon>Inconstantimicrobium</taxon>
    </lineage>
</organism>
<keyword evidence="7" id="KW-1185">Reference proteome</keyword>
<dbReference type="Gene3D" id="2.40.50.1070">
    <property type="match status" value="1"/>
</dbReference>
<evidence type="ECO:0000313" key="6">
    <source>
        <dbReference type="EMBL" id="MSR92389.1"/>
    </source>
</evidence>
<feature type="binding site" evidence="4">
    <location>
        <position position="278"/>
    </location>
    <ligand>
        <name>S-adenosyl-L-methionine</name>
        <dbReference type="ChEBI" id="CHEBI:59789"/>
    </ligand>
</feature>
<reference evidence="6 7" key="1">
    <citation type="submission" date="2019-08" db="EMBL/GenBank/DDBJ databases">
        <title>In-depth cultivation of the pig gut microbiome towards novel bacterial diversity and tailored functional studies.</title>
        <authorList>
            <person name="Wylensek D."/>
            <person name="Hitch T.C.A."/>
            <person name="Clavel T."/>
        </authorList>
    </citation>
    <scope>NUCLEOTIDE SEQUENCE [LARGE SCALE GENOMIC DNA]</scope>
    <source>
        <strain evidence="6 7">WCA-383-APC-5B</strain>
    </source>
</reference>
<evidence type="ECO:0000256" key="5">
    <source>
        <dbReference type="PROSITE-ProRule" id="PRU10015"/>
    </source>
</evidence>
<feature type="binding site" evidence="4">
    <location>
        <position position="228"/>
    </location>
    <ligand>
        <name>S-adenosyl-L-methionine</name>
        <dbReference type="ChEBI" id="CHEBI:59789"/>
    </ligand>
</feature>
<dbReference type="InterPro" id="IPR030390">
    <property type="entry name" value="MeTrfase_TrmA_AS"/>
</dbReference>
<dbReference type="FunFam" id="2.40.50.1070:FF:000003">
    <property type="entry name" value="23S rRNA (Uracil-5-)-methyltransferase RumA"/>
    <property type="match status" value="1"/>
</dbReference>
<gene>
    <name evidence="6" type="primary">rlmD</name>
    <name evidence="6" type="ORF">FYJ33_13555</name>
</gene>
<dbReference type="EMBL" id="VULX01000029">
    <property type="protein sequence ID" value="MSR92389.1"/>
    <property type="molecule type" value="Genomic_DNA"/>
</dbReference>
<dbReference type="InterPro" id="IPR029063">
    <property type="entry name" value="SAM-dependent_MTases_sf"/>
</dbReference>
<comment type="caution">
    <text evidence="6">The sequence shown here is derived from an EMBL/GenBank/DDBJ whole genome shotgun (WGS) entry which is preliminary data.</text>
</comment>
<feature type="binding site" evidence="4">
    <location>
        <position position="326"/>
    </location>
    <ligand>
        <name>S-adenosyl-L-methionine</name>
        <dbReference type="ChEBI" id="CHEBI:59789"/>
    </ligand>
</feature>
<keyword evidence="2 4" id="KW-0808">Transferase</keyword>
<sequence>MKDRHIKSKENISNIKSKNTKCVVSKRCGACSSLNIPYEKQLEDKEKMLKKLFDKKIKINHIIGMKNPYNYRNKVHAAFANNRGTVISGVYEMGTHKVVQVDNCLIEDKKAREIISTIRNLSKSFKIRIYDEDRRDGLLRHVLIRRGFKSGEIMVVLVVASLVFPSKNNFVKALLKAHPDITTIVLNENNKKTSMVLGDREKVIYGKGYIMDTLCSCIFKISPKSFYQVNPVQTEILYNKAINLLELKGTETVIDAYCGIGTMGIIASSKVKKVIGVELNGDAVKDAIFNSKLNKIQNARFFEGDAGDFMSDMAARGEKIDAVIMDPPRSGSTEKFIDSIAKIKPQKVVYVSCNPETLARDLKYFKRKGYKTSEIYPVDMFPHTLHSECVCLLTKK</sequence>